<protein>
    <submittedName>
        <fullName evidence="1">Uncharacterized protein</fullName>
    </submittedName>
</protein>
<sequence length="59" mass="6329">MATGEGEGESLSYDVGGQRETFISRLLGAPSGRIATPRTPPRVLTSCISTHGRPMSRWP</sequence>
<gene>
    <name evidence="1" type="ORF">FA95DRAFT_1557306</name>
</gene>
<evidence type="ECO:0000313" key="1">
    <source>
        <dbReference type="EMBL" id="KAI0049039.1"/>
    </source>
</evidence>
<organism evidence="1 2">
    <name type="scientific">Auriscalpium vulgare</name>
    <dbReference type="NCBI Taxonomy" id="40419"/>
    <lineage>
        <taxon>Eukaryota</taxon>
        <taxon>Fungi</taxon>
        <taxon>Dikarya</taxon>
        <taxon>Basidiomycota</taxon>
        <taxon>Agaricomycotina</taxon>
        <taxon>Agaricomycetes</taxon>
        <taxon>Russulales</taxon>
        <taxon>Auriscalpiaceae</taxon>
        <taxon>Auriscalpium</taxon>
    </lineage>
</organism>
<dbReference type="Proteomes" id="UP000814033">
    <property type="component" value="Unassembled WGS sequence"/>
</dbReference>
<comment type="caution">
    <text evidence="1">The sequence shown here is derived from an EMBL/GenBank/DDBJ whole genome shotgun (WGS) entry which is preliminary data.</text>
</comment>
<keyword evidence="2" id="KW-1185">Reference proteome</keyword>
<proteinExistence type="predicted"/>
<reference evidence="1" key="2">
    <citation type="journal article" date="2022" name="New Phytol.">
        <title>Evolutionary transition to the ectomycorrhizal habit in the genomes of a hyperdiverse lineage of mushroom-forming fungi.</title>
        <authorList>
            <person name="Looney B."/>
            <person name="Miyauchi S."/>
            <person name="Morin E."/>
            <person name="Drula E."/>
            <person name="Courty P.E."/>
            <person name="Kohler A."/>
            <person name="Kuo A."/>
            <person name="LaButti K."/>
            <person name="Pangilinan J."/>
            <person name="Lipzen A."/>
            <person name="Riley R."/>
            <person name="Andreopoulos W."/>
            <person name="He G."/>
            <person name="Johnson J."/>
            <person name="Nolan M."/>
            <person name="Tritt A."/>
            <person name="Barry K.W."/>
            <person name="Grigoriev I.V."/>
            <person name="Nagy L.G."/>
            <person name="Hibbett D."/>
            <person name="Henrissat B."/>
            <person name="Matheny P.B."/>
            <person name="Labbe J."/>
            <person name="Martin F.M."/>
        </authorList>
    </citation>
    <scope>NUCLEOTIDE SEQUENCE</scope>
    <source>
        <strain evidence="1">FP105234-sp</strain>
    </source>
</reference>
<accession>A0ACB8RXT6</accession>
<evidence type="ECO:0000313" key="2">
    <source>
        <dbReference type="Proteomes" id="UP000814033"/>
    </source>
</evidence>
<name>A0ACB8RXT6_9AGAM</name>
<dbReference type="EMBL" id="MU275878">
    <property type="protein sequence ID" value="KAI0049039.1"/>
    <property type="molecule type" value="Genomic_DNA"/>
</dbReference>
<reference evidence="1" key="1">
    <citation type="submission" date="2021-02" db="EMBL/GenBank/DDBJ databases">
        <authorList>
            <consortium name="DOE Joint Genome Institute"/>
            <person name="Ahrendt S."/>
            <person name="Looney B.P."/>
            <person name="Miyauchi S."/>
            <person name="Morin E."/>
            <person name="Drula E."/>
            <person name="Courty P.E."/>
            <person name="Chicoki N."/>
            <person name="Fauchery L."/>
            <person name="Kohler A."/>
            <person name="Kuo A."/>
            <person name="Labutti K."/>
            <person name="Pangilinan J."/>
            <person name="Lipzen A."/>
            <person name="Riley R."/>
            <person name="Andreopoulos W."/>
            <person name="He G."/>
            <person name="Johnson J."/>
            <person name="Barry K.W."/>
            <person name="Grigoriev I.V."/>
            <person name="Nagy L."/>
            <person name="Hibbett D."/>
            <person name="Henrissat B."/>
            <person name="Matheny P.B."/>
            <person name="Labbe J."/>
            <person name="Martin F."/>
        </authorList>
    </citation>
    <scope>NUCLEOTIDE SEQUENCE</scope>
    <source>
        <strain evidence="1">FP105234-sp</strain>
    </source>
</reference>